<keyword evidence="2" id="KW-0805">Transcription regulation</keyword>
<feature type="domain" description="TF-B3" evidence="6">
    <location>
        <begin position="12"/>
        <end position="105"/>
    </location>
</feature>
<evidence type="ECO:0000256" key="4">
    <source>
        <dbReference type="ARBA" id="ARBA00023163"/>
    </source>
</evidence>
<keyword evidence="5" id="KW-0539">Nucleus</keyword>
<dbReference type="SUPFAM" id="SSF101936">
    <property type="entry name" value="DNA-binding pseudobarrel domain"/>
    <property type="match status" value="1"/>
</dbReference>
<dbReference type="PROSITE" id="PS50863">
    <property type="entry name" value="B3"/>
    <property type="match status" value="1"/>
</dbReference>
<dbReference type="CDD" id="cd10017">
    <property type="entry name" value="B3_DNA"/>
    <property type="match status" value="1"/>
</dbReference>
<dbReference type="InterPro" id="IPR050655">
    <property type="entry name" value="Plant_B3_domain"/>
</dbReference>
<dbReference type="InterPro" id="IPR015300">
    <property type="entry name" value="DNA-bd_pseudobarrel_sf"/>
</dbReference>
<evidence type="ECO:0000313" key="8">
    <source>
        <dbReference type="Proteomes" id="UP001237642"/>
    </source>
</evidence>
<accession>A0AAD8HC80</accession>
<comment type="subcellular location">
    <subcellularLocation>
        <location evidence="1">Nucleus</location>
    </subcellularLocation>
</comment>
<evidence type="ECO:0000259" key="6">
    <source>
        <dbReference type="PROSITE" id="PS50863"/>
    </source>
</evidence>
<dbReference type="AlphaFoldDB" id="A0AAD8HC80"/>
<dbReference type="Pfam" id="PF02362">
    <property type="entry name" value="B3"/>
    <property type="match status" value="1"/>
</dbReference>
<gene>
    <name evidence="7" type="ORF">POM88_039427</name>
</gene>
<keyword evidence="8" id="KW-1185">Reference proteome</keyword>
<protein>
    <recommendedName>
        <fullName evidence="6">TF-B3 domain-containing protein</fullName>
    </recommendedName>
</protein>
<evidence type="ECO:0000256" key="2">
    <source>
        <dbReference type="ARBA" id="ARBA00023015"/>
    </source>
</evidence>
<dbReference type="InterPro" id="IPR003340">
    <property type="entry name" value="B3_DNA-bd"/>
</dbReference>
<reference evidence="7" key="2">
    <citation type="submission" date="2023-05" db="EMBL/GenBank/DDBJ databases">
        <authorList>
            <person name="Schelkunov M.I."/>
        </authorList>
    </citation>
    <scope>NUCLEOTIDE SEQUENCE</scope>
    <source>
        <strain evidence="7">Hsosn_3</strain>
        <tissue evidence="7">Leaf</tissue>
    </source>
</reference>
<dbReference type="Gene3D" id="2.40.330.10">
    <property type="entry name" value="DNA-binding pseudobarrel domain"/>
    <property type="match status" value="2"/>
</dbReference>
<organism evidence="7 8">
    <name type="scientific">Heracleum sosnowskyi</name>
    <dbReference type="NCBI Taxonomy" id="360622"/>
    <lineage>
        <taxon>Eukaryota</taxon>
        <taxon>Viridiplantae</taxon>
        <taxon>Streptophyta</taxon>
        <taxon>Embryophyta</taxon>
        <taxon>Tracheophyta</taxon>
        <taxon>Spermatophyta</taxon>
        <taxon>Magnoliopsida</taxon>
        <taxon>eudicotyledons</taxon>
        <taxon>Gunneridae</taxon>
        <taxon>Pentapetalae</taxon>
        <taxon>asterids</taxon>
        <taxon>campanulids</taxon>
        <taxon>Apiales</taxon>
        <taxon>Apiaceae</taxon>
        <taxon>Apioideae</taxon>
        <taxon>apioid superclade</taxon>
        <taxon>Tordylieae</taxon>
        <taxon>Tordyliinae</taxon>
        <taxon>Heracleum</taxon>
    </lineage>
</organism>
<keyword evidence="3" id="KW-0238">DNA-binding</keyword>
<dbReference type="SMART" id="SM01019">
    <property type="entry name" value="B3"/>
    <property type="match status" value="1"/>
</dbReference>
<evidence type="ECO:0000256" key="5">
    <source>
        <dbReference type="ARBA" id="ARBA00023242"/>
    </source>
</evidence>
<comment type="caution">
    <text evidence="7">The sequence shown here is derived from an EMBL/GenBank/DDBJ whole genome shotgun (WGS) entry which is preliminary data.</text>
</comment>
<proteinExistence type="predicted"/>
<dbReference type="GO" id="GO:0005634">
    <property type="term" value="C:nucleus"/>
    <property type="evidence" value="ECO:0007669"/>
    <property type="project" value="UniProtKB-SubCell"/>
</dbReference>
<evidence type="ECO:0000256" key="1">
    <source>
        <dbReference type="ARBA" id="ARBA00004123"/>
    </source>
</evidence>
<dbReference type="PANTHER" id="PTHR31920">
    <property type="entry name" value="B3 DOMAIN-CONTAINING"/>
    <property type="match status" value="1"/>
</dbReference>
<keyword evidence="4" id="KW-0804">Transcription</keyword>
<reference evidence="7" key="1">
    <citation type="submission" date="2023-02" db="EMBL/GenBank/DDBJ databases">
        <title>Genome of toxic invasive species Heracleum sosnowskyi carries increased number of genes despite the absence of recent whole-genome duplications.</title>
        <authorList>
            <person name="Schelkunov M."/>
            <person name="Shtratnikova V."/>
            <person name="Makarenko M."/>
            <person name="Klepikova A."/>
            <person name="Omelchenko D."/>
            <person name="Novikova G."/>
            <person name="Obukhova E."/>
            <person name="Bogdanov V."/>
            <person name="Penin A."/>
            <person name="Logacheva M."/>
        </authorList>
    </citation>
    <scope>NUCLEOTIDE SEQUENCE</scope>
    <source>
        <strain evidence="7">Hsosn_3</strain>
        <tissue evidence="7">Leaf</tissue>
    </source>
</reference>
<evidence type="ECO:0000313" key="7">
    <source>
        <dbReference type="EMBL" id="KAK1363866.1"/>
    </source>
</evidence>
<dbReference type="GO" id="GO:0003677">
    <property type="term" value="F:DNA binding"/>
    <property type="evidence" value="ECO:0007669"/>
    <property type="project" value="UniProtKB-KW"/>
</dbReference>
<dbReference type="Proteomes" id="UP001237642">
    <property type="component" value="Unassembled WGS sequence"/>
</dbReference>
<sequence>MTCATSSVTVPLLNNIDAADLDDEPNLIIPQKFVRSHEEKLPERVLLKTPVGAAWAVDVESKKGEVSFQNGWPQFATFCSLSFGYLVVFHYMGHCNFLVRVYDTSAAEINYPNLDDGKSVLQITKIPTVIDDSSSCELIMPRKKTRASSASQEAFHDGPKLKQEKAIREGVSASDEEKDRALASANAFRSNKPFFIVAMKPTDVFGRSMVKYTYSCTYLDTWTFKILKWKNRNQLILRIAERSWVVDFEGESM</sequence>
<name>A0AAD8HC80_9APIA</name>
<evidence type="ECO:0000256" key="3">
    <source>
        <dbReference type="ARBA" id="ARBA00023125"/>
    </source>
</evidence>
<dbReference type="EMBL" id="JAUIZM010000009">
    <property type="protein sequence ID" value="KAK1363866.1"/>
    <property type="molecule type" value="Genomic_DNA"/>
</dbReference>
<dbReference type="PANTHER" id="PTHR31920:SF108">
    <property type="entry name" value="B3 DOMAIN-CONTAINING TRANSCRIPTION FACTOR VRN1-LIKE"/>
    <property type="match status" value="1"/>
</dbReference>